<proteinExistence type="inferred from homology"/>
<evidence type="ECO:0000256" key="1">
    <source>
        <dbReference type="ARBA" id="ARBA00010466"/>
    </source>
</evidence>
<reference evidence="7 8" key="1">
    <citation type="submission" date="2016-10" db="EMBL/GenBank/DDBJ databases">
        <authorList>
            <person name="de Groot N.N."/>
        </authorList>
    </citation>
    <scope>NUCLEOTIDE SEQUENCE [LARGE SCALE GENOMIC DNA]</scope>
    <source>
        <strain evidence="7 8">DSM 3857</strain>
    </source>
</reference>
<keyword evidence="4" id="KW-0804">Transcription</keyword>
<keyword evidence="2" id="KW-0805">Transcription regulation</keyword>
<dbReference type="RefSeq" id="WP_217643919.1">
    <property type="nucleotide sequence ID" value="NZ_FOCE01000001.1"/>
</dbReference>
<dbReference type="GO" id="GO:0003677">
    <property type="term" value="F:DNA binding"/>
    <property type="evidence" value="ECO:0007669"/>
    <property type="project" value="UniProtKB-KW"/>
</dbReference>
<feature type="region of interest" description="Disordered" evidence="5">
    <location>
        <begin position="1"/>
        <end position="25"/>
    </location>
</feature>
<evidence type="ECO:0000313" key="8">
    <source>
        <dbReference type="Proteomes" id="UP000198761"/>
    </source>
</evidence>
<dbReference type="Proteomes" id="UP000198761">
    <property type="component" value="Unassembled WGS sequence"/>
</dbReference>
<keyword evidence="3 7" id="KW-0238">DNA-binding</keyword>
<name>A0A1H7Y933_9RHOB</name>
<protein>
    <submittedName>
        <fullName evidence="7">DNA-binding transcriptional regulator LsrR, DeoR family</fullName>
    </submittedName>
</protein>
<comment type="similarity">
    <text evidence="1">Belongs to the SorC transcriptional regulatory family.</text>
</comment>
<evidence type="ECO:0000256" key="3">
    <source>
        <dbReference type="ARBA" id="ARBA00023125"/>
    </source>
</evidence>
<evidence type="ECO:0000313" key="7">
    <source>
        <dbReference type="EMBL" id="SEM42640.1"/>
    </source>
</evidence>
<dbReference type="InterPro" id="IPR051054">
    <property type="entry name" value="SorC_transcr_regulators"/>
</dbReference>
<dbReference type="InterPro" id="IPR007324">
    <property type="entry name" value="Sugar-bd_dom_put"/>
</dbReference>
<dbReference type="GO" id="GO:0030246">
    <property type="term" value="F:carbohydrate binding"/>
    <property type="evidence" value="ECO:0007669"/>
    <property type="project" value="InterPro"/>
</dbReference>
<accession>A0A1H7Y933</accession>
<evidence type="ECO:0000256" key="2">
    <source>
        <dbReference type="ARBA" id="ARBA00023015"/>
    </source>
</evidence>
<gene>
    <name evidence="7" type="ORF">SAMN04488103_101119</name>
</gene>
<dbReference type="InterPro" id="IPR036388">
    <property type="entry name" value="WH-like_DNA-bd_sf"/>
</dbReference>
<dbReference type="Gene3D" id="1.10.10.10">
    <property type="entry name" value="Winged helix-like DNA-binding domain superfamily/Winged helix DNA-binding domain"/>
    <property type="match status" value="1"/>
</dbReference>
<evidence type="ECO:0000256" key="4">
    <source>
        <dbReference type="ARBA" id="ARBA00023163"/>
    </source>
</evidence>
<dbReference type="Pfam" id="PF04198">
    <property type="entry name" value="Sugar-bind"/>
    <property type="match status" value="1"/>
</dbReference>
<feature type="domain" description="Sugar-binding" evidence="6">
    <location>
        <begin position="88"/>
        <end position="336"/>
    </location>
</feature>
<sequence length="341" mass="36669">MKHPTPNAAPDAAPAPDAKSAARRPIPPQFGMDQALWAAWLYYEDGLKQDHIAEQMGISRASVFNLLQKARDEGIVTIAIDPTRIARADLALRLSAATGLSECFVLPAGNSTASLHEQIGHLGARVLENRLGETEVIGVAWGRTVMRLSQLLTPMQRPNVTVAQITGSSAATFDFSPVLCTSNIAERLNARCVNLHAPGVVSTPAVKDILMAEPSIHQHFDLLRQCTMTVFGVTHLIGPTLLVQGGFMSQAEMQVYIDKGAIGFASGHFFDIAGNPVRSEFDDRHITMSHDELLNVPRRICVGGGLPKVGAICGMLRNRLANVLVTDEATAHAVLAEYAKG</sequence>
<dbReference type="PANTHER" id="PTHR34294">
    <property type="entry name" value="TRANSCRIPTIONAL REGULATOR-RELATED"/>
    <property type="match status" value="1"/>
</dbReference>
<feature type="compositionally biased region" description="Low complexity" evidence="5">
    <location>
        <begin position="1"/>
        <end position="19"/>
    </location>
</feature>
<dbReference type="InterPro" id="IPR013324">
    <property type="entry name" value="RNA_pol_sigma_r3/r4-like"/>
</dbReference>
<dbReference type="EMBL" id="FOCE01000001">
    <property type="protein sequence ID" value="SEM42640.1"/>
    <property type="molecule type" value="Genomic_DNA"/>
</dbReference>
<evidence type="ECO:0000259" key="6">
    <source>
        <dbReference type="Pfam" id="PF04198"/>
    </source>
</evidence>
<dbReference type="Gene3D" id="3.40.50.1360">
    <property type="match status" value="1"/>
</dbReference>
<dbReference type="SUPFAM" id="SSF88659">
    <property type="entry name" value="Sigma3 and sigma4 domains of RNA polymerase sigma factors"/>
    <property type="match status" value="1"/>
</dbReference>
<dbReference type="AlphaFoldDB" id="A0A1H7Y933"/>
<keyword evidence="8" id="KW-1185">Reference proteome</keyword>
<dbReference type="InterPro" id="IPR037171">
    <property type="entry name" value="NagB/RpiA_transferase-like"/>
</dbReference>
<dbReference type="SUPFAM" id="SSF100950">
    <property type="entry name" value="NagB/RpiA/CoA transferase-like"/>
    <property type="match status" value="1"/>
</dbReference>
<dbReference type="PANTHER" id="PTHR34294:SF1">
    <property type="entry name" value="TRANSCRIPTIONAL REGULATOR LSRR"/>
    <property type="match status" value="1"/>
</dbReference>
<dbReference type="STRING" id="933059.SAMN04488103_101119"/>
<evidence type="ECO:0000256" key="5">
    <source>
        <dbReference type="SAM" id="MobiDB-lite"/>
    </source>
</evidence>
<organism evidence="7 8">
    <name type="scientific">Gemmobacter aquatilis</name>
    <dbReference type="NCBI Taxonomy" id="933059"/>
    <lineage>
        <taxon>Bacteria</taxon>
        <taxon>Pseudomonadati</taxon>
        <taxon>Pseudomonadota</taxon>
        <taxon>Alphaproteobacteria</taxon>
        <taxon>Rhodobacterales</taxon>
        <taxon>Paracoccaceae</taxon>
        <taxon>Gemmobacter</taxon>
    </lineage>
</organism>